<gene>
    <name evidence="1" type="ORF">FEM55_03580</name>
</gene>
<proteinExistence type="predicted"/>
<dbReference type="AlphaFoldDB" id="A0A5R9KJ78"/>
<evidence type="ECO:0000313" key="1">
    <source>
        <dbReference type="EMBL" id="TLU96234.1"/>
    </source>
</evidence>
<accession>A0A5R9KJ78</accession>
<evidence type="ECO:0000313" key="2">
    <source>
        <dbReference type="Proteomes" id="UP000309788"/>
    </source>
</evidence>
<dbReference type="RefSeq" id="WP_138279930.1">
    <property type="nucleotide sequence ID" value="NZ_BMGE01000001.1"/>
</dbReference>
<sequence length="83" mass="9946">MRYIKDLPGSEYKIGLYQWNNKYIIKIESGMYEQTYKIDDYEIQSQEEIEACMDEAFLAAVTDRFNAMHNDFSDSLRRNNILF</sequence>
<reference evidence="1 2" key="1">
    <citation type="submission" date="2019-05" db="EMBL/GenBank/DDBJ databases">
        <authorList>
            <person name="Qu J.-H."/>
        </authorList>
    </citation>
    <scope>NUCLEOTIDE SEQUENCE [LARGE SCALE GENOMIC DNA]</scope>
    <source>
        <strain evidence="1 2">Z12</strain>
    </source>
</reference>
<dbReference type="OrthoDB" id="1467713at2"/>
<comment type="caution">
    <text evidence="1">The sequence shown here is derived from an EMBL/GenBank/DDBJ whole genome shotgun (WGS) entry which is preliminary data.</text>
</comment>
<dbReference type="Proteomes" id="UP000309788">
    <property type="component" value="Unassembled WGS sequence"/>
</dbReference>
<name>A0A5R9KJ78_9BACT</name>
<organism evidence="1 2">
    <name type="scientific">Dyadobacter sediminis</name>
    <dbReference type="NCBI Taxonomy" id="1493691"/>
    <lineage>
        <taxon>Bacteria</taxon>
        <taxon>Pseudomonadati</taxon>
        <taxon>Bacteroidota</taxon>
        <taxon>Cytophagia</taxon>
        <taxon>Cytophagales</taxon>
        <taxon>Spirosomataceae</taxon>
        <taxon>Dyadobacter</taxon>
    </lineage>
</organism>
<keyword evidence="2" id="KW-1185">Reference proteome</keyword>
<dbReference type="EMBL" id="VCEI01000011">
    <property type="protein sequence ID" value="TLU96234.1"/>
    <property type="molecule type" value="Genomic_DNA"/>
</dbReference>
<protein>
    <submittedName>
        <fullName evidence="1">Uncharacterized protein</fullName>
    </submittedName>
</protein>